<dbReference type="GO" id="GO:0016251">
    <property type="term" value="F:RNA polymerase II general transcription initiation factor activity"/>
    <property type="evidence" value="ECO:0007669"/>
    <property type="project" value="TreeGrafter"/>
</dbReference>
<dbReference type="InterPro" id="IPR007582">
    <property type="entry name" value="TFIID_NTD2"/>
</dbReference>
<feature type="domain" description="TFIID subunit TAF5 NTD2" evidence="4">
    <location>
        <begin position="63"/>
        <end position="178"/>
    </location>
</feature>
<dbReference type="PANTHER" id="PTHR19879">
    <property type="entry name" value="TRANSCRIPTION INITIATION FACTOR TFIID"/>
    <property type="match status" value="1"/>
</dbReference>
<keyword evidence="2" id="KW-0539">Nucleus</keyword>
<feature type="non-terminal residue" evidence="5">
    <location>
        <position position="372"/>
    </location>
</feature>
<accession>A0A3P7EBN5</accession>
<dbReference type="Proteomes" id="UP000270924">
    <property type="component" value="Unassembled WGS sequence"/>
</dbReference>
<dbReference type="FunCoup" id="A0A3P7EBN5">
    <property type="interactions" value="1868"/>
</dbReference>
<dbReference type="OrthoDB" id="10266330at2759"/>
<organism evidence="5 6">
    <name type="scientific">Wuchereria bancrofti</name>
    <dbReference type="NCBI Taxonomy" id="6293"/>
    <lineage>
        <taxon>Eukaryota</taxon>
        <taxon>Metazoa</taxon>
        <taxon>Ecdysozoa</taxon>
        <taxon>Nematoda</taxon>
        <taxon>Chromadorea</taxon>
        <taxon>Rhabditida</taxon>
        <taxon>Spirurina</taxon>
        <taxon>Spiruromorpha</taxon>
        <taxon>Filarioidea</taxon>
        <taxon>Onchocercidae</taxon>
        <taxon>Wuchereria</taxon>
    </lineage>
</organism>
<dbReference type="InterPro" id="IPR006594">
    <property type="entry name" value="LisH"/>
</dbReference>
<feature type="region of interest" description="Disordered" evidence="3">
    <location>
        <begin position="233"/>
        <end position="267"/>
    </location>
</feature>
<evidence type="ECO:0000259" key="4">
    <source>
        <dbReference type="Pfam" id="PF04494"/>
    </source>
</evidence>
<protein>
    <recommendedName>
        <fullName evidence="4">TFIID subunit TAF5 NTD2 domain-containing protein</fullName>
    </recommendedName>
</protein>
<evidence type="ECO:0000256" key="3">
    <source>
        <dbReference type="SAM" id="MobiDB-lite"/>
    </source>
</evidence>
<sequence>MDGDIFEQPLTAESLQQILTFFKKNGLTESEEALSREAATVLRLSKDGVDGDTNKHLTDNFSDSIMREFSTLLSHIDSSFDNFRAELSALIFPVFAHLYIQLIAEGRNLQAALFGEKFSRYIPSMYEEQTKLLTRISTHSQAVNHALVQALTKNQFVVRISKSAIKQLEPFLTRNSTVRDVMRDHLHIEAIDGSRTKSTTEASLGGILGQVSKQERRHKMFYGTIKEDFSTQLGLEKKRPKIKERNDSKKKDANGPSPDRIPLPAASEKRYMKESSKKMRISIDTPPTVCLYTVLNSPGGLTASDIAEDSGALALGFGNSRIQVHALNEEKFRPYKKIDQLELIEQESEDALDQVYDDSEASTSLTFQGHNG</sequence>
<evidence type="ECO:0000256" key="2">
    <source>
        <dbReference type="ARBA" id="ARBA00023242"/>
    </source>
</evidence>
<dbReference type="Pfam" id="PF04494">
    <property type="entry name" value="TFIID_NTD2"/>
    <property type="match status" value="1"/>
</dbReference>
<dbReference type="PANTHER" id="PTHR19879:SF1">
    <property type="entry name" value="CANNONBALL-RELATED"/>
    <property type="match status" value="1"/>
</dbReference>
<dbReference type="SUPFAM" id="SSF160897">
    <property type="entry name" value="Taf5 N-terminal domain-like"/>
    <property type="match status" value="1"/>
</dbReference>
<dbReference type="GO" id="GO:0005669">
    <property type="term" value="C:transcription factor TFIID complex"/>
    <property type="evidence" value="ECO:0007669"/>
    <property type="project" value="TreeGrafter"/>
</dbReference>
<keyword evidence="6" id="KW-1185">Reference proteome</keyword>
<evidence type="ECO:0000256" key="1">
    <source>
        <dbReference type="ARBA" id="ARBA00004123"/>
    </source>
</evidence>
<feature type="compositionally biased region" description="Basic and acidic residues" evidence="3">
    <location>
        <begin position="243"/>
        <end position="253"/>
    </location>
</feature>
<reference evidence="5 6" key="1">
    <citation type="submission" date="2018-11" db="EMBL/GenBank/DDBJ databases">
        <authorList>
            <consortium name="Pathogen Informatics"/>
        </authorList>
    </citation>
    <scope>NUCLEOTIDE SEQUENCE [LARGE SCALE GENOMIC DNA]</scope>
</reference>
<name>A0A3P7EBN5_WUCBA</name>
<proteinExistence type="predicted"/>
<dbReference type="InParanoid" id="A0A3P7EBN5"/>
<dbReference type="CDD" id="cd08044">
    <property type="entry name" value="TAF5_NTD2"/>
    <property type="match status" value="1"/>
</dbReference>
<evidence type="ECO:0000313" key="6">
    <source>
        <dbReference type="Proteomes" id="UP000270924"/>
    </source>
</evidence>
<comment type="subcellular location">
    <subcellularLocation>
        <location evidence="1">Nucleus</location>
    </subcellularLocation>
</comment>
<dbReference type="EMBL" id="UYWW01004923">
    <property type="protein sequence ID" value="VDM13824.1"/>
    <property type="molecule type" value="Genomic_DNA"/>
</dbReference>
<dbReference type="AlphaFoldDB" id="A0A3P7EBN5"/>
<gene>
    <name evidence="5" type="ORF">WBA_LOCUS7210</name>
</gene>
<evidence type="ECO:0000313" key="5">
    <source>
        <dbReference type="EMBL" id="VDM13824.1"/>
    </source>
</evidence>
<dbReference type="GO" id="GO:0006367">
    <property type="term" value="P:transcription initiation at RNA polymerase II promoter"/>
    <property type="evidence" value="ECO:0007669"/>
    <property type="project" value="TreeGrafter"/>
</dbReference>
<dbReference type="InterPro" id="IPR037264">
    <property type="entry name" value="TFIID_NTD2_sf"/>
</dbReference>
<dbReference type="PROSITE" id="PS50896">
    <property type="entry name" value="LISH"/>
    <property type="match status" value="1"/>
</dbReference>
<dbReference type="Gene3D" id="1.25.40.500">
    <property type="entry name" value="TFIID subunit TAF5, NTD2 domain"/>
    <property type="match status" value="1"/>
</dbReference>